<evidence type="ECO:0000313" key="1">
    <source>
        <dbReference type="EMBL" id="KAJ8892056.1"/>
    </source>
</evidence>
<evidence type="ECO:0008006" key="3">
    <source>
        <dbReference type="Google" id="ProtNLM"/>
    </source>
</evidence>
<accession>A0ABQ9I6R1</accession>
<comment type="caution">
    <text evidence="1">The sequence shown here is derived from an EMBL/GenBank/DDBJ whole genome shotgun (WGS) entry which is preliminary data.</text>
</comment>
<keyword evidence="2" id="KW-1185">Reference proteome</keyword>
<dbReference type="EMBL" id="JARBHB010000002">
    <property type="protein sequence ID" value="KAJ8892056.1"/>
    <property type="molecule type" value="Genomic_DNA"/>
</dbReference>
<gene>
    <name evidence="1" type="ORF">PR048_004626</name>
</gene>
<proteinExistence type="predicted"/>
<sequence length="201" mass="22930">MCSSNISNGGERRRIERCWSAFGAGKLGGRGNHNRMSAVHGEHCMSRSCVLEWYKRFREMHVILQVHARTGKTYHTVTTNVIARMVILLGIPTGHCEINSSAISKSLRPLGSTSSDGVYSFLSHIVSEDETWCRHFKSERNWLSHQLIHVSFPPAENIQSRAYKLRESHDFFFDCKCPLLVDFFEIGPQSMHKAMMTLCKI</sequence>
<name>A0ABQ9I6R1_9NEOP</name>
<evidence type="ECO:0000313" key="2">
    <source>
        <dbReference type="Proteomes" id="UP001159363"/>
    </source>
</evidence>
<organism evidence="1 2">
    <name type="scientific">Dryococelus australis</name>
    <dbReference type="NCBI Taxonomy" id="614101"/>
    <lineage>
        <taxon>Eukaryota</taxon>
        <taxon>Metazoa</taxon>
        <taxon>Ecdysozoa</taxon>
        <taxon>Arthropoda</taxon>
        <taxon>Hexapoda</taxon>
        <taxon>Insecta</taxon>
        <taxon>Pterygota</taxon>
        <taxon>Neoptera</taxon>
        <taxon>Polyneoptera</taxon>
        <taxon>Phasmatodea</taxon>
        <taxon>Verophasmatodea</taxon>
        <taxon>Anareolatae</taxon>
        <taxon>Phasmatidae</taxon>
        <taxon>Eurycanthinae</taxon>
        <taxon>Dryococelus</taxon>
    </lineage>
</organism>
<reference evidence="1 2" key="1">
    <citation type="submission" date="2023-02" db="EMBL/GenBank/DDBJ databases">
        <title>LHISI_Scaffold_Assembly.</title>
        <authorList>
            <person name="Stuart O.P."/>
            <person name="Cleave R."/>
            <person name="Magrath M.J.L."/>
            <person name="Mikheyev A.S."/>
        </authorList>
    </citation>
    <scope>NUCLEOTIDE SEQUENCE [LARGE SCALE GENOMIC DNA]</scope>
    <source>
        <strain evidence="1">Daus_M_001</strain>
        <tissue evidence="1">Leg muscle</tissue>
    </source>
</reference>
<dbReference type="Proteomes" id="UP001159363">
    <property type="component" value="Chromosome 2"/>
</dbReference>
<protein>
    <recommendedName>
        <fullName evidence="3">Transposase</fullName>
    </recommendedName>
</protein>